<keyword evidence="7" id="KW-1185">Reference proteome</keyword>
<reference evidence="6" key="3">
    <citation type="submission" date="2025-09" db="UniProtKB">
        <authorList>
            <consortium name="Ensembl"/>
        </authorList>
    </citation>
    <scope>IDENTIFICATION</scope>
</reference>
<dbReference type="HOGENOM" id="CLU_1574388_0_0_1"/>
<evidence type="ECO:0000256" key="4">
    <source>
        <dbReference type="SAM" id="MobiDB-lite"/>
    </source>
</evidence>
<dbReference type="InParanoid" id="H3C9K3"/>
<dbReference type="InterPro" id="IPR003644">
    <property type="entry name" value="Calx_beta"/>
</dbReference>
<dbReference type="AlphaFoldDB" id="H3C9K3"/>
<proteinExistence type="predicted"/>
<evidence type="ECO:0000313" key="6">
    <source>
        <dbReference type="Ensembl" id="ENSTNIP00000004925.1"/>
    </source>
</evidence>
<evidence type="ECO:0000256" key="3">
    <source>
        <dbReference type="ARBA" id="ARBA00022837"/>
    </source>
</evidence>
<organism evidence="6 7">
    <name type="scientific">Tetraodon nigroviridis</name>
    <name type="common">Spotted green pufferfish</name>
    <name type="synonym">Chelonodon nigroviridis</name>
    <dbReference type="NCBI Taxonomy" id="99883"/>
    <lineage>
        <taxon>Eukaryota</taxon>
        <taxon>Metazoa</taxon>
        <taxon>Chordata</taxon>
        <taxon>Craniata</taxon>
        <taxon>Vertebrata</taxon>
        <taxon>Euteleostomi</taxon>
        <taxon>Actinopterygii</taxon>
        <taxon>Neopterygii</taxon>
        <taxon>Teleostei</taxon>
        <taxon>Neoteleostei</taxon>
        <taxon>Acanthomorphata</taxon>
        <taxon>Eupercaria</taxon>
        <taxon>Tetraodontiformes</taxon>
        <taxon>Tetradontoidea</taxon>
        <taxon>Tetraodontidae</taxon>
        <taxon>Tetraodon</taxon>
    </lineage>
</organism>
<dbReference type="InterPro" id="IPR038081">
    <property type="entry name" value="CalX-like_sf"/>
</dbReference>
<feature type="domain" description="Calx-beta" evidence="5">
    <location>
        <begin position="58"/>
        <end position="133"/>
    </location>
</feature>
<dbReference type="PANTHER" id="PTHR45739">
    <property type="entry name" value="MATRIX PROTEIN, PUTATIVE-RELATED"/>
    <property type="match status" value="1"/>
</dbReference>
<dbReference type="Pfam" id="PF03160">
    <property type="entry name" value="Calx-beta"/>
    <property type="match status" value="1"/>
</dbReference>
<evidence type="ECO:0000313" key="7">
    <source>
        <dbReference type="Proteomes" id="UP000007303"/>
    </source>
</evidence>
<dbReference type="Ensembl" id="ENSTNIT00000005071.1">
    <property type="protein sequence ID" value="ENSTNIP00000004925.1"/>
    <property type="gene ID" value="ENSTNIG00000002411.1"/>
</dbReference>
<feature type="compositionally biased region" description="Polar residues" evidence="4">
    <location>
        <begin position="141"/>
        <end position="152"/>
    </location>
</feature>
<dbReference type="Gene3D" id="2.60.40.2030">
    <property type="match status" value="1"/>
</dbReference>
<feature type="region of interest" description="Disordered" evidence="4">
    <location>
        <begin position="133"/>
        <end position="152"/>
    </location>
</feature>
<dbReference type="GO" id="GO:0007154">
    <property type="term" value="P:cell communication"/>
    <property type="evidence" value="ECO:0007669"/>
    <property type="project" value="InterPro"/>
</dbReference>
<dbReference type="GO" id="GO:0016020">
    <property type="term" value="C:membrane"/>
    <property type="evidence" value="ECO:0007669"/>
    <property type="project" value="InterPro"/>
</dbReference>
<dbReference type="InterPro" id="IPR051561">
    <property type="entry name" value="FRAS1_ECM"/>
</dbReference>
<dbReference type="PANTHER" id="PTHR45739:SF3">
    <property type="entry name" value="FRAS-RELATED EXTRACELLULAR MATRIX PROTEIN 1B PRECURSOR"/>
    <property type="match status" value="1"/>
</dbReference>
<reference evidence="6" key="2">
    <citation type="submission" date="2025-08" db="UniProtKB">
        <authorList>
            <consortium name="Ensembl"/>
        </authorList>
    </citation>
    <scope>IDENTIFICATION</scope>
</reference>
<dbReference type="GO" id="GO:0009653">
    <property type="term" value="P:anatomical structure morphogenesis"/>
    <property type="evidence" value="ECO:0007669"/>
    <property type="project" value="TreeGrafter"/>
</dbReference>
<sequence>ASRCHGRVQLLISAGPCSLDLSWSRVQLAATCFRTCDAEPAFVAIQVGGSAHRMLAEVGRALRDGTAKVGGDFSHSSAGLVQFDPGVKVKTWSIFPVDDGLEENHETFTVLLKHPRNAVLGQWTSARVEISDPRGGENSALIGSSGSKTLSDGRSQKLHVCCQDAVTRTT</sequence>
<dbReference type="STRING" id="99883.ENSTNIP00000004925"/>
<dbReference type="Proteomes" id="UP000007303">
    <property type="component" value="Unassembled WGS sequence"/>
</dbReference>
<reference evidence="7" key="1">
    <citation type="journal article" date="2004" name="Nature">
        <title>Genome duplication in the teleost fish Tetraodon nigroviridis reveals the early vertebrate proto-karyotype.</title>
        <authorList>
            <person name="Jaillon O."/>
            <person name="Aury J.-M."/>
            <person name="Brunet F."/>
            <person name="Petit J.-L."/>
            <person name="Stange-Thomann N."/>
            <person name="Mauceli E."/>
            <person name="Bouneau L."/>
            <person name="Fischer C."/>
            <person name="Ozouf-Costaz C."/>
            <person name="Bernot A."/>
            <person name="Nicaud S."/>
            <person name="Jaffe D."/>
            <person name="Fisher S."/>
            <person name="Lutfalla G."/>
            <person name="Dossat C."/>
            <person name="Segurens B."/>
            <person name="Dasilva C."/>
            <person name="Salanoubat M."/>
            <person name="Levy M."/>
            <person name="Boudet N."/>
            <person name="Castellano S."/>
            <person name="Anthouard V."/>
            <person name="Jubin C."/>
            <person name="Castelli V."/>
            <person name="Katinka M."/>
            <person name="Vacherie B."/>
            <person name="Biemont C."/>
            <person name="Skalli Z."/>
            <person name="Cattolico L."/>
            <person name="Poulain J."/>
            <person name="De Berardinis V."/>
            <person name="Cruaud C."/>
            <person name="Duprat S."/>
            <person name="Brottier P."/>
            <person name="Coutanceau J.-P."/>
            <person name="Gouzy J."/>
            <person name="Parra G."/>
            <person name="Lardier G."/>
            <person name="Chapple C."/>
            <person name="McKernan K.J."/>
            <person name="McEwan P."/>
            <person name="Bosak S."/>
            <person name="Kellis M."/>
            <person name="Volff J.-N."/>
            <person name="Guigo R."/>
            <person name="Zody M.C."/>
            <person name="Mesirov J."/>
            <person name="Lindblad-Toh K."/>
            <person name="Birren B."/>
            <person name="Nusbaum C."/>
            <person name="Kahn D."/>
            <person name="Robinson-Rechavi M."/>
            <person name="Laudet V."/>
            <person name="Schachter V."/>
            <person name="Quetier F."/>
            <person name="Saurin W."/>
            <person name="Scarpelli C."/>
            <person name="Wincker P."/>
            <person name="Lander E.S."/>
            <person name="Weissenbach J."/>
            <person name="Roest Crollius H."/>
        </authorList>
    </citation>
    <scope>NUCLEOTIDE SEQUENCE [LARGE SCALE GENOMIC DNA]</scope>
</reference>
<evidence type="ECO:0000256" key="2">
    <source>
        <dbReference type="ARBA" id="ARBA00022737"/>
    </source>
</evidence>
<dbReference type="SUPFAM" id="SSF141072">
    <property type="entry name" value="CalX-like"/>
    <property type="match status" value="1"/>
</dbReference>
<protein>
    <recommendedName>
        <fullName evidence="5">Calx-beta domain-containing protein</fullName>
    </recommendedName>
</protein>
<evidence type="ECO:0000256" key="1">
    <source>
        <dbReference type="ARBA" id="ARBA00022729"/>
    </source>
</evidence>
<name>H3C9K3_TETNG</name>
<evidence type="ECO:0000259" key="5">
    <source>
        <dbReference type="Pfam" id="PF03160"/>
    </source>
</evidence>
<keyword evidence="1" id="KW-0732">Signal</keyword>
<dbReference type="GeneTree" id="ENSGT00940000165098"/>
<keyword evidence="3" id="KW-0106">Calcium</keyword>
<accession>H3C9K3</accession>
<keyword evidence="2" id="KW-0677">Repeat</keyword>